<feature type="compositionally biased region" description="Basic and acidic residues" evidence="8">
    <location>
        <begin position="28"/>
        <end position="47"/>
    </location>
</feature>
<dbReference type="CDD" id="cd18808">
    <property type="entry name" value="SF1_C_Upf1"/>
    <property type="match status" value="1"/>
</dbReference>
<comment type="subcellular location">
    <subcellularLocation>
        <location evidence="1">Cytoplasm</location>
    </subcellularLocation>
</comment>
<proteinExistence type="predicted"/>
<dbReference type="InterPro" id="IPR057373">
    <property type="entry name" value="ZNFX1"/>
</dbReference>
<dbReference type="InterPro" id="IPR027417">
    <property type="entry name" value="P-loop_NTPase"/>
</dbReference>
<evidence type="ECO:0000256" key="7">
    <source>
        <dbReference type="ARBA" id="ARBA00022859"/>
    </source>
</evidence>
<dbReference type="GO" id="GO:0002376">
    <property type="term" value="P:immune system process"/>
    <property type="evidence" value="ECO:0007669"/>
    <property type="project" value="UniProtKB-KW"/>
</dbReference>
<dbReference type="PROSITE" id="PS51981">
    <property type="entry name" value="ZF_RZ"/>
    <property type="match status" value="1"/>
</dbReference>
<protein>
    <recommendedName>
        <fullName evidence="9">RZ-type domain-containing protein</fullName>
    </recommendedName>
</protein>
<keyword evidence="4" id="KW-0677">Repeat</keyword>
<feature type="region of interest" description="Disordered" evidence="8">
    <location>
        <begin position="775"/>
        <end position="805"/>
    </location>
</feature>
<feature type="region of interest" description="Disordered" evidence="8">
    <location>
        <begin position="17"/>
        <end position="81"/>
    </location>
</feature>
<reference evidence="10" key="1">
    <citation type="submission" date="2022-01" db="EMBL/GenBank/DDBJ databases">
        <authorList>
            <person name="King R."/>
        </authorList>
    </citation>
    <scope>NUCLEOTIDE SEQUENCE</scope>
</reference>
<dbReference type="PANTHER" id="PTHR10887:SF341">
    <property type="entry name" value="NFX1-TYPE ZINC FINGER-CONTAINING PROTEIN 1"/>
    <property type="match status" value="1"/>
</dbReference>
<dbReference type="Proteomes" id="UP001152799">
    <property type="component" value="Chromosome 6"/>
</dbReference>
<evidence type="ECO:0000259" key="9">
    <source>
        <dbReference type="PROSITE" id="PS51981"/>
    </source>
</evidence>
<keyword evidence="7" id="KW-0391">Immunity</keyword>
<name>A0A9N9MVK4_9CUCU</name>
<dbReference type="InterPro" id="IPR041677">
    <property type="entry name" value="DNA2/NAM7_AAA_11"/>
</dbReference>
<evidence type="ECO:0000256" key="4">
    <source>
        <dbReference type="ARBA" id="ARBA00022737"/>
    </source>
</evidence>
<keyword evidence="6" id="KW-0862">Zinc</keyword>
<dbReference type="Pfam" id="PF13086">
    <property type="entry name" value="AAA_11"/>
    <property type="match status" value="2"/>
</dbReference>
<evidence type="ECO:0000256" key="1">
    <source>
        <dbReference type="ARBA" id="ARBA00004496"/>
    </source>
</evidence>
<feature type="region of interest" description="Disordered" evidence="8">
    <location>
        <begin position="95"/>
        <end position="167"/>
    </location>
</feature>
<dbReference type="GO" id="GO:0031048">
    <property type="term" value="P:regulatory ncRNA-mediated heterochromatin formation"/>
    <property type="evidence" value="ECO:0007669"/>
    <property type="project" value="TreeGrafter"/>
</dbReference>
<dbReference type="GO" id="GO:0005737">
    <property type="term" value="C:cytoplasm"/>
    <property type="evidence" value="ECO:0007669"/>
    <property type="project" value="UniProtKB-SubCell"/>
</dbReference>
<dbReference type="Pfam" id="PF25396">
    <property type="entry name" value="ZNFX1"/>
    <property type="match status" value="1"/>
</dbReference>
<dbReference type="SMART" id="SM00438">
    <property type="entry name" value="ZnF_NFX"/>
    <property type="match status" value="7"/>
</dbReference>
<evidence type="ECO:0000313" key="11">
    <source>
        <dbReference type="Proteomes" id="UP001152799"/>
    </source>
</evidence>
<dbReference type="SUPFAM" id="SSF52540">
    <property type="entry name" value="P-loop containing nucleoside triphosphate hydrolases"/>
    <property type="match status" value="1"/>
</dbReference>
<keyword evidence="11" id="KW-1185">Reference proteome</keyword>
<dbReference type="Gene3D" id="3.40.50.300">
    <property type="entry name" value="P-loop containing nucleotide triphosphate hydrolases"/>
    <property type="match status" value="3"/>
</dbReference>
<dbReference type="InterPro" id="IPR041679">
    <property type="entry name" value="DNA2/NAM7-like_C"/>
</dbReference>
<keyword evidence="3" id="KW-0479">Metal-binding</keyword>
<feature type="domain" description="RZ-type" evidence="9">
    <location>
        <begin position="2008"/>
        <end position="2079"/>
    </location>
</feature>
<evidence type="ECO:0000256" key="6">
    <source>
        <dbReference type="ARBA" id="ARBA00022833"/>
    </source>
</evidence>
<dbReference type="GO" id="GO:0004386">
    <property type="term" value="F:helicase activity"/>
    <property type="evidence" value="ECO:0007669"/>
    <property type="project" value="InterPro"/>
</dbReference>
<dbReference type="InterPro" id="IPR046439">
    <property type="entry name" value="ZF_RZ_dom"/>
</dbReference>
<dbReference type="InterPro" id="IPR045055">
    <property type="entry name" value="DNA2/NAM7-like"/>
</dbReference>
<dbReference type="PANTHER" id="PTHR10887">
    <property type="entry name" value="DNA2/NAM7 HELICASE FAMILY"/>
    <property type="match status" value="1"/>
</dbReference>
<dbReference type="OrthoDB" id="2423195at2759"/>
<evidence type="ECO:0000256" key="5">
    <source>
        <dbReference type="ARBA" id="ARBA00022771"/>
    </source>
</evidence>
<feature type="compositionally biased region" description="Polar residues" evidence="8">
    <location>
        <begin position="146"/>
        <end position="156"/>
    </location>
</feature>
<dbReference type="FunFam" id="3.40.50.300:FF:001366">
    <property type="entry name" value="ATP binding protein, putative"/>
    <property type="match status" value="1"/>
</dbReference>
<keyword evidence="2" id="KW-0963">Cytoplasm</keyword>
<keyword evidence="5" id="KW-0863">Zinc-finger</keyword>
<organism evidence="10 11">
    <name type="scientific">Ceutorhynchus assimilis</name>
    <name type="common">cabbage seed weevil</name>
    <dbReference type="NCBI Taxonomy" id="467358"/>
    <lineage>
        <taxon>Eukaryota</taxon>
        <taxon>Metazoa</taxon>
        <taxon>Ecdysozoa</taxon>
        <taxon>Arthropoda</taxon>
        <taxon>Hexapoda</taxon>
        <taxon>Insecta</taxon>
        <taxon>Pterygota</taxon>
        <taxon>Neoptera</taxon>
        <taxon>Endopterygota</taxon>
        <taxon>Coleoptera</taxon>
        <taxon>Polyphaga</taxon>
        <taxon>Cucujiformia</taxon>
        <taxon>Curculionidae</taxon>
        <taxon>Ceutorhynchinae</taxon>
        <taxon>Ceutorhynchus</taxon>
    </lineage>
</organism>
<dbReference type="Pfam" id="PF20173">
    <property type="entry name" value="ZnF_RZ-type"/>
    <property type="match status" value="1"/>
</dbReference>
<dbReference type="EMBL" id="OU892282">
    <property type="protein sequence ID" value="CAG9770858.1"/>
    <property type="molecule type" value="Genomic_DNA"/>
</dbReference>
<feature type="compositionally biased region" description="Polar residues" evidence="8">
    <location>
        <begin position="788"/>
        <end position="799"/>
    </location>
</feature>
<accession>A0A9N9MVK4</accession>
<dbReference type="GO" id="GO:0008270">
    <property type="term" value="F:zinc ion binding"/>
    <property type="evidence" value="ECO:0007669"/>
    <property type="project" value="UniProtKB-KW"/>
</dbReference>
<dbReference type="Pfam" id="PF13087">
    <property type="entry name" value="AAA_12"/>
    <property type="match status" value="1"/>
</dbReference>
<evidence type="ECO:0000256" key="3">
    <source>
        <dbReference type="ARBA" id="ARBA00022723"/>
    </source>
</evidence>
<dbReference type="GO" id="GO:0031380">
    <property type="term" value="C:nuclear RNA-directed RNA polymerase complex"/>
    <property type="evidence" value="ECO:0007669"/>
    <property type="project" value="TreeGrafter"/>
</dbReference>
<evidence type="ECO:0000313" key="10">
    <source>
        <dbReference type="EMBL" id="CAG9770858.1"/>
    </source>
</evidence>
<sequence>MTNLERDIERQSRALRLSLESSGIGRNGKQDQKRGPETTSRKTESGKVDPQPRLQQQNRGLHLAVTPKEGRSAQKNQGSGGLIRISQSLVNLHRLHQEQEPQRGRGSRRGRGRGSGGRGGSPHSLNTTRQGRGRGRGNERANDNRSNNGEFRSGHSSHGAYRQPRPERTMGFKYVERQVGNPSIQQVILDMSNDKNGFKKLIDANEMCEDMIVLVVKLVRNICGSTFDNNKLALLNLVLKSRFMEKLILYINGIVTQSPREKKFNRKFWEDPDEFWNALIKISTTVLEITPSYCDVIMKLLKTMMVYFPLIEDAHSIQILDSIKTQTENLYAIVEKKVNNVEMDKPNVRNNIPVDEDIEPPDDFRQIPIIPSPQEVVSDAFPFLRENKIIKAYNSVDQYLDIQFRLLREDFVAPLRRGICTHLRNQPKPKEDWKKLDDIKIYRRIRFISVETVNEFNCYKIRYDFSKQKRSFTYENSKKFMFGSLVCFTNDNFQSLLFGKIVQRDVKLLEQGLLIVGFHQDVEINFESDYLMVESRVYFEPYYQVLNVLQHMKPDTFPMEPYIIRVETGSRPPRYLLKPTDVNYTVELQSFKPLNFPPTRFYNLNDSQLSAFRGALTDEFSIIQGPPGTGKTYLGLKIAQTLLENKRVWYNRSPILVICYTNHALDQFLEGLLPITDEILRVGSRSKNEALKNFNLQSRRIGAYHNTAVQQKRWAVRDYMERLKTLSDILSDIDKNESILEVNCFFEVVKNLKNTWFGKAKSDDIKKWLLEGKKRRGNNQPARERDNLNQVQEGPASTENPEDIDQDEPEFEFLDDIFADITTKTRRPLLTLNQLNYKYEMLRKELISLPKYPKDLETVLHCEKLEWELWETETDLDYLTAQMARYNDVGQIRKPRDVDLINPFNMRSVDRWDLYYYWTSLYANHLRNQYQQSSIRFRTLYKEYTELRDIEDSELMTEHLVIGMTTTGAARLQSSLQALKSPIVIVEEAAEVLEAHIVAALTNHCQHLILIGDHLQLKPSAADYNIEVKYKLGISLFERMVINNIRCHTLNVQHRMRPEISKLVKPHIYPDLMDHESTLQRNPIAGIDRCLYFIDHQEPEDSCSDESKKNVHESKFIIALARHLILNDYESKQITILTPYLGQYFEMVREKKKPGNYQFLQDVRISVLDNYQGEESDIILLSLVRSNFEDKAGFLKIQNRVCVALSRARDGFYIIGNMNLLLKCGSENEIWEKIKAVLDEQNAIGTHLTLKCQVHLHRLTQVNTGEDFVKLSEGGCDLLCEAKISCGHICKSLCHVKDRDHKLYECIEKCNRLLCNNTSHVCKKLCYMNCGPCCYLVSRKLDCGHEVDIECHIDPTQYKCQVLVHTKLPCDHEAMKPCSEDPATFLCPFPCDTRVEPCGHPCKRNCHIRIDPDHLKYKCTKQCDKPRKGCQQSEDEKHMCNRFCYEDCEKCYVCVRKMKSCGHCYDIPCRDNVEDIICERRCNKKLPCDHPCKSKCFEDCGPCQVVVSKTIPDCNHTVKIQCWKKPERQLCHSQKCPRVLKCGHDCKRACKLTCTENCQEMVDCLIRAPCGHDVKKIMCHLRNTTDSKILLKYCTEPCKMELKCKTRNLPHLCSGTCGECMQGRIHRRCTEKCGVRLVCNHECPIPCRQACKPCSLPCRIRCTHSKCTKKCGEPCTPCKAPCNRKCEHVECRRFCGEICNVDPCKEKCPKSLKCGHPCVGFCGDPCPPLCRICDQEELTEITFGTEEDEDAIFVVLKDCNHVLESSGLETWLNQNDDMIGLKTCPKCTTTITSTERYSGYIKRSIQDISNAKQISFGLAKENEALKNKLSADLEELIKTNTSSNLMKECYALQFTIKTLLNRLKPAKNNRRQPINKIELNAITSKTQTIVGIIECFKDAKCSFNDKDESIQHVKILLEVLMRSEDHVTNQEVEDLEWEIQRLQRIVQFDDIQKSAQFRMASIRPDVTKLKDNIKEVLLGNKRYTSFLDEAIKKNLNELIQKVDCAVQISDKERLEIVQALNFRQGHWYKCPNGHPYVIDDCGGANQISTCICGEKIGGTNHHLLRSNALAGEMDGATRHAWPGGLY</sequence>
<dbReference type="CDD" id="cd06008">
    <property type="entry name" value="NF-X1-zinc-finger"/>
    <property type="match status" value="1"/>
</dbReference>
<dbReference type="InterPro" id="IPR000967">
    <property type="entry name" value="Znf_NFX1"/>
</dbReference>
<evidence type="ECO:0000256" key="8">
    <source>
        <dbReference type="SAM" id="MobiDB-lite"/>
    </source>
</evidence>
<gene>
    <name evidence="10" type="ORF">CEUTPL_LOCUS11302</name>
</gene>
<dbReference type="InterPro" id="IPR047187">
    <property type="entry name" value="SF1_C_Upf1"/>
</dbReference>
<evidence type="ECO:0000256" key="2">
    <source>
        <dbReference type="ARBA" id="ARBA00022490"/>
    </source>
</evidence>